<proteinExistence type="predicted"/>
<feature type="chain" id="PRO_5047459256" evidence="1">
    <location>
        <begin position="20"/>
        <end position="434"/>
    </location>
</feature>
<dbReference type="Gene3D" id="3.40.50.1820">
    <property type="entry name" value="alpha/beta hydrolase"/>
    <property type="match status" value="1"/>
</dbReference>
<dbReference type="Pfam" id="PF03583">
    <property type="entry name" value="LIP"/>
    <property type="match status" value="1"/>
</dbReference>
<evidence type="ECO:0000313" key="2">
    <source>
        <dbReference type="EMBL" id="MFB9260974.1"/>
    </source>
</evidence>
<comment type="caution">
    <text evidence="2">The sequence shown here is derived from an EMBL/GenBank/DDBJ whole genome shotgun (WGS) entry which is preliminary data.</text>
</comment>
<dbReference type="InterPro" id="IPR005152">
    <property type="entry name" value="Lipase_secreted"/>
</dbReference>
<evidence type="ECO:0000313" key="3">
    <source>
        <dbReference type="Proteomes" id="UP001589700"/>
    </source>
</evidence>
<dbReference type="PIRSF" id="PIRSF029171">
    <property type="entry name" value="Esterase_LipA"/>
    <property type="match status" value="1"/>
</dbReference>
<accession>A0ABV5JT59</accession>
<name>A0ABV5JT59_9ACTN</name>
<evidence type="ECO:0000256" key="1">
    <source>
        <dbReference type="SAM" id="SignalP"/>
    </source>
</evidence>
<dbReference type="EMBL" id="JBHMDY010000008">
    <property type="protein sequence ID" value="MFB9260974.1"/>
    <property type="molecule type" value="Genomic_DNA"/>
</dbReference>
<dbReference type="Gene3D" id="1.10.260.130">
    <property type="match status" value="1"/>
</dbReference>
<reference evidence="2 3" key="1">
    <citation type="submission" date="2024-09" db="EMBL/GenBank/DDBJ databases">
        <authorList>
            <person name="Sun Q."/>
            <person name="Mori K."/>
        </authorList>
    </citation>
    <scope>NUCLEOTIDE SEQUENCE [LARGE SCALE GENOMIC DNA]</scope>
    <source>
        <strain evidence="2 3">CCM 7659</strain>
    </source>
</reference>
<dbReference type="RefSeq" id="WP_241729952.1">
    <property type="nucleotide sequence ID" value="NZ_JAALDM010000119.1"/>
</dbReference>
<organism evidence="2 3">
    <name type="scientific">Dietzia aerolata</name>
    <dbReference type="NCBI Taxonomy" id="595984"/>
    <lineage>
        <taxon>Bacteria</taxon>
        <taxon>Bacillati</taxon>
        <taxon>Actinomycetota</taxon>
        <taxon>Actinomycetes</taxon>
        <taxon>Mycobacteriales</taxon>
        <taxon>Dietziaceae</taxon>
        <taxon>Dietzia</taxon>
    </lineage>
</organism>
<sequence>MTTAVSVAGGVLAAPVAGAQGSVAEPAPAFYQPPADLPASVGALVRTEAFPLAGAIPPIPGAEVLTDGAGPFSTDAQRIMYTSVGSRNQPIAVTGTYLQPRAPWTGPGTRPLAVLAPGTQGMGDYCAPSKTFQSLVSVRPEPLGLGFGYEILFTYALLARGFAVAVPDYEGLGTPGTHAYLNRESAARSVLDIARAADQVPGSDIGADPRTVFAGYSQGGAAAAAAAELHPHYAPEIDLLGTSAGSPPADLLATIDSLDGSLLTGVVGFALNGLVQAAPELGPLIDAHLNDSGRAMLATTSDQCIVDAGLQYFTPSTESYTLSGRSARDVLREDPVLMQAVDRQRIGRLKPSTPVQILSPLNDDAVPSPQSQQLGRDWCAQDVAVDMVIDPLPPVATGLTLNHAVPLITNLGGTTQYLVDRVDGRPAPVNCGTY</sequence>
<keyword evidence="1" id="KW-0732">Signal</keyword>
<dbReference type="PANTHER" id="PTHR34853:SF1">
    <property type="entry name" value="LIPASE 5"/>
    <property type="match status" value="1"/>
</dbReference>
<dbReference type="PANTHER" id="PTHR34853">
    <property type="match status" value="1"/>
</dbReference>
<protein>
    <submittedName>
        <fullName evidence="2">Lipase family protein</fullName>
    </submittedName>
</protein>
<dbReference type="InterPro" id="IPR029058">
    <property type="entry name" value="AB_hydrolase_fold"/>
</dbReference>
<dbReference type="Proteomes" id="UP001589700">
    <property type="component" value="Unassembled WGS sequence"/>
</dbReference>
<gene>
    <name evidence="2" type="ORF">ACFFVD_14315</name>
</gene>
<keyword evidence="3" id="KW-1185">Reference proteome</keyword>
<dbReference type="SUPFAM" id="SSF53474">
    <property type="entry name" value="alpha/beta-Hydrolases"/>
    <property type="match status" value="1"/>
</dbReference>
<feature type="signal peptide" evidence="1">
    <location>
        <begin position="1"/>
        <end position="19"/>
    </location>
</feature>